<gene>
    <name evidence="3" type="ORF">PSALAMII_LOCUS10061</name>
</gene>
<dbReference type="PANTHER" id="PTHR21357">
    <property type="entry name" value="FAM172 FAMILY PROTEIN HOMOLOG CG10038"/>
    <property type="match status" value="1"/>
</dbReference>
<dbReference type="GO" id="GO:0031048">
    <property type="term" value="P:regulatory ncRNA-mediated heterochromatin formation"/>
    <property type="evidence" value="ECO:0007669"/>
    <property type="project" value="TreeGrafter"/>
</dbReference>
<evidence type="ECO:0000313" key="3">
    <source>
        <dbReference type="EMBL" id="CAG8419557.1"/>
    </source>
</evidence>
<feature type="domain" description="Arb2" evidence="2">
    <location>
        <begin position="2"/>
        <end position="222"/>
    </location>
</feature>
<dbReference type="Pfam" id="PF22749">
    <property type="entry name" value="Arb2"/>
    <property type="match status" value="1"/>
</dbReference>
<dbReference type="InterPro" id="IPR053858">
    <property type="entry name" value="Arb2_dom"/>
</dbReference>
<dbReference type="InterPro" id="IPR048263">
    <property type="entry name" value="Arb2"/>
</dbReference>
<protein>
    <recommendedName>
        <fullName evidence="2">Arb2 domain-containing protein</fullName>
    </recommendedName>
</protein>
<dbReference type="EMBL" id="CAJVPA010000239">
    <property type="protein sequence ID" value="CAG8419557.1"/>
    <property type="molecule type" value="Genomic_DNA"/>
</dbReference>
<dbReference type="Proteomes" id="UP001152646">
    <property type="component" value="Unassembled WGS sequence"/>
</dbReference>
<dbReference type="OrthoDB" id="421951at2759"/>
<dbReference type="GO" id="GO:0035197">
    <property type="term" value="F:siRNA binding"/>
    <property type="evidence" value="ECO:0007669"/>
    <property type="project" value="TreeGrafter"/>
</dbReference>
<dbReference type="AlphaFoldDB" id="A0A9W4JTV2"/>
<evidence type="ECO:0000259" key="2">
    <source>
        <dbReference type="Pfam" id="PF22749"/>
    </source>
</evidence>
<feature type="region of interest" description="Disordered" evidence="1">
    <location>
        <begin position="377"/>
        <end position="455"/>
    </location>
</feature>
<feature type="compositionally biased region" description="Low complexity" evidence="1">
    <location>
        <begin position="404"/>
        <end position="415"/>
    </location>
</feature>
<evidence type="ECO:0000313" key="4">
    <source>
        <dbReference type="Proteomes" id="UP001152646"/>
    </source>
</evidence>
<evidence type="ECO:0000256" key="1">
    <source>
        <dbReference type="SAM" id="MobiDB-lite"/>
    </source>
</evidence>
<dbReference type="GO" id="GO:0005634">
    <property type="term" value="C:nucleus"/>
    <property type="evidence" value="ECO:0007669"/>
    <property type="project" value="TreeGrafter"/>
</dbReference>
<name>A0A9W4JTV2_9EURO</name>
<sequence>MGMNMWYLPLDRLRPDPQAPIFVSTNIHEASRVIILIGNLIEDLGVFSYRDICDDGIEFGSVLQLATWAMSGAEQNTALILANPGSQIWQNSLNEAVNMESFNARPLVSAAARSRAIALRNAVQIKESLFTHTQHIFERLLYAKLKLGSKVDVIGLSEGGYAAVMYLKQNWSFWRPHISTIALANPEQVVTVDFDVSDLGNPESFLSFLKNRGRGFVLSSKELGAREVGLGTHGVNCFSGGEDYRITRLVSSSISHIISWQNVMYLIPTMVEQVVLVDGEPYPDGQVIRGMLGLDVYENYSEDQPLDTALGEVLEGFVNGLFTEMDLTDAEENEESPKDDPKMLGAESFKVVGVVDDGESRVPGDLRETFCGSNHVRYEEGAGTTASEGVPHEKRKSDEDSDSSDSSSDSDATVTEETERTSRMRSRFHEEIGVNRAAQFGLTPLPNIREDSGEE</sequence>
<comment type="caution">
    <text evidence="3">The sequence shown here is derived from an EMBL/GenBank/DDBJ whole genome shotgun (WGS) entry which is preliminary data.</text>
</comment>
<proteinExistence type="predicted"/>
<dbReference type="PANTHER" id="PTHR21357:SF4">
    <property type="entry name" value="FAM172 FAMILY PROTEIN HOMOLOG CG10038"/>
    <property type="match status" value="1"/>
</dbReference>
<feature type="compositionally biased region" description="Basic and acidic residues" evidence="1">
    <location>
        <begin position="417"/>
        <end position="433"/>
    </location>
</feature>
<accession>A0A9W4JTV2</accession>
<reference evidence="3" key="1">
    <citation type="submission" date="2021-07" db="EMBL/GenBank/DDBJ databases">
        <authorList>
            <person name="Branca A.L. A."/>
        </authorList>
    </citation>
    <scope>NUCLEOTIDE SEQUENCE</scope>
</reference>
<organism evidence="3 4">
    <name type="scientific">Penicillium salamii</name>
    <dbReference type="NCBI Taxonomy" id="1612424"/>
    <lineage>
        <taxon>Eukaryota</taxon>
        <taxon>Fungi</taxon>
        <taxon>Dikarya</taxon>
        <taxon>Ascomycota</taxon>
        <taxon>Pezizomycotina</taxon>
        <taxon>Eurotiomycetes</taxon>
        <taxon>Eurotiomycetidae</taxon>
        <taxon>Eurotiales</taxon>
        <taxon>Aspergillaceae</taxon>
        <taxon>Penicillium</taxon>
    </lineage>
</organism>